<evidence type="ECO:0000313" key="3">
    <source>
        <dbReference type="Proteomes" id="UP001341840"/>
    </source>
</evidence>
<feature type="compositionally biased region" description="Low complexity" evidence="1">
    <location>
        <begin position="241"/>
        <end position="253"/>
    </location>
</feature>
<proteinExistence type="predicted"/>
<feature type="region of interest" description="Disordered" evidence="1">
    <location>
        <begin position="174"/>
        <end position="212"/>
    </location>
</feature>
<protein>
    <submittedName>
        <fullName evidence="2">Uncharacterized protein</fullName>
    </submittedName>
</protein>
<sequence length="500" mass="56363">MKGVADLTATSSKDLLSKLRNLESNRQKIAEERQNYRMQEVSSGAAQDEGIEGEFATKGKNKTVPKLTAAQSKIKEGEFATKGMSKPVTRLTANQSKLKEGEFGAKGINTKDKDSERAIDNKKDLIATQSKCKEGQPSPKRMKKPVPKKLDFSHLQGTFDAISRRVNTMPPALGEEQSITPEQPGCSKSKDLNDSNTAANKNQGPHIEPSPVAINNFESTKRDSTYGLQRDLEAIRKRNNTVQSTSVTQQRSSANSAQCAGNQGQHINVQNSKKFMWRYVNDAWKMFNGKLKQKHFEPYDNFDDMAISQRNNKNKKQQKFPHRMHEMNGTNEEPKRFEVFIATRTSRKRKELDEGTQTAIEIFQTQQASGASEEEAFQSIFGKEQPGRVRCYGRSVTQTDLRRHAKISAIKQQHQEEVTTLKSELGEVKTQPQQQAEEIHGLRSMVKLLLLRSEPDMRPKEVESMLRNAQNSPVDANSGHGSTHHVRNVSMDNLRDDHQD</sequence>
<keyword evidence="3" id="KW-1185">Reference proteome</keyword>
<feature type="compositionally biased region" description="Polar residues" evidence="1">
    <location>
        <begin position="194"/>
        <end position="203"/>
    </location>
</feature>
<comment type="caution">
    <text evidence="2">The sequence shown here is derived from an EMBL/GenBank/DDBJ whole genome shotgun (WGS) entry which is preliminary data.</text>
</comment>
<feature type="region of interest" description="Disordered" evidence="1">
    <location>
        <begin position="236"/>
        <end position="262"/>
    </location>
</feature>
<name>A0ABU6WJQ6_9FABA</name>
<feature type="compositionally biased region" description="Polar residues" evidence="1">
    <location>
        <begin position="467"/>
        <end position="481"/>
    </location>
</feature>
<reference evidence="2 3" key="1">
    <citation type="journal article" date="2023" name="Plants (Basel)">
        <title>Bridging the Gap: Combining Genomics and Transcriptomics Approaches to Understand Stylosanthes scabra, an Orphan Legume from the Brazilian Caatinga.</title>
        <authorList>
            <person name="Ferreira-Neto J.R.C."/>
            <person name="da Silva M.D."/>
            <person name="Binneck E."/>
            <person name="de Melo N.F."/>
            <person name="da Silva R.H."/>
            <person name="de Melo A.L.T.M."/>
            <person name="Pandolfi V."/>
            <person name="Bustamante F.O."/>
            <person name="Brasileiro-Vidal A.C."/>
            <person name="Benko-Iseppon A.M."/>
        </authorList>
    </citation>
    <scope>NUCLEOTIDE SEQUENCE [LARGE SCALE GENOMIC DNA]</scope>
    <source>
        <tissue evidence="2">Leaves</tissue>
    </source>
</reference>
<evidence type="ECO:0000313" key="2">
    <source>
        <dbReference type="EMBL" id="MED6186090.1"/>
    </source>
</evidence>
<accession>A0ABU6WJQ6</accession>
<organism evidence="2 3">
    <name type="scientific">Stylosanthes scabra</name>
    <dbReference type="NCBI Taxonomy" id="79078"/>
    <lineage>
        <taxon>Eukaryota</taxon>
        <taxon>Viridiplantae</taxon>
        <taxon>Streptophyta</taxon>
        <taxon>Embryophyta</taxon>
        <taxon>Tracheophyta</taxon>
        <taxon>Spermatophyta</taxon>
        <taxon>Magnoliopsida</taxon>
        <taxon>eudicotyledons</taxon>
        <taxon>Gunneridae</taxon>
        <taxon>Pentapetalae</taxon>
        <taxon>rosids</taxon>
        <taxon>fabids</taxon>
        <taxon>Fabales</taxon>
        <taxon>Fabaceae</taxon>
        <taxon>Papilionoideae</taxon>
        <taxon>50 kb inversion clade</taxon>
        <taxon>dalbergioids sensu lato</taxon>
        <taxon>Dalbergieae</taxon>
        <taxon>Pterocarpus clade</taxon>
        <taxon>Stylosanthes</taxon>
    </lineage>
</organism>
<feature type="region of interest" description="Disordered" evidence="1">
    <location>
        <begin position="37"/>
        <end position="57"/>
    </location>
</feature>
<feature type="region of interest" description="Disordered" evidence="1">
    <location>
        <begin position="103"/>
        <end position="147"/>
    </location>
</feature>
<feature type="region of interest" description="Disordered" evidence="1">
    <location>
        <begin position="463"/>
        <end position="500"/>
    </location>
</feature>
<gene>
    <name evidence="2" type="ORF">PIB30_063474</name>
</gene>
<dbReference type="EMBL" id="JASCZI010181847">
    <property type="protein sequence ID" value="MED6186090.1"/>
    <property type="molecule type" value="Genomic_DNA"/>
</dbReference>
<feature type="compositionally biased region" description="Basic and acidic residues" evidence="1">
    <location>
        <begin position="103"/>
        <end position="125"/>
    </location>
</feature>
<evidence type="ECO:0000256" key="1">
    <source>
        <dbReference type="SAM" id="MobiDB-lite"/>
    </source>
</evidence>
<dbReference type="Proteomes" id="UP001341840">
    <property type="component" value="Unassembled WGS sequence"/>
</dbReference>
<dbReference type="Pfam" id="PF03004">
    <property type="entry name" value="Transposase_24"/>
    <property type="match status" value="1"/>
</dbReference>
<dbReference type="InterPro" id="IPR004252">
    <property type="entry name" value="Probable_transposase_24"/>
</dbReference>